<dbReference type="Proteomes" id="UP000319432">
    <property type="component" value="Chromosome"/>
</dbReference>
<evidence type="ECO:0000313" key="2">
    <source>
        <dbReference type="Proteomes" id="UP000319432"/>
    </source>
</evidence>
<protein>
    <submittedName>
        <fullName evidence="1">Uncharacterized protein</fullName>
    </submittedName>
</protein>
<organism evidence="1 2">
    <name type="scientific">Brevibacillus laterosporus</name>
    <name type="common">Bacillus laterosporus</name>
    <dbReference type="NCBI Taxonomy" id="1465"/>
    <lineage>
        <taxon>Bacteria</taxon>
        <taxon>Bacillati</taxon>
        <taxon>Bacillota</taxon>
        <taxon>Bacilli</taxon>
        <taxon>Bacillales</taxon>
        <taxon>Paenibacillaceae</taxon>
        <taxon>Brevibacillus</taxon>
    </lineage>
</organism>
<reference evidence="1 2" key="1">
    <citation type="submission" date="2018-11" db="EMBL/GenBank/DDBJ databases">
        <title>Phylogenetic determinants of toxin gene distribution in genomes of Brevibacillus laterosporus.</title>
        <authorList>
            <person name="Glare T.R."/>
            <person name="Durrant A."/>
            <person name="Berry C."/>
            <person name="Palma L."/>
            <person name="Ormskirk M."/>
            <person name="Cox M.O."/>
        </authorList>
    </citation>
    <scope>NUCLEOTIDE SEQUENCE [LARGE SCALE GENOMIC DNA]</scope>
    <source>
        <strain evidence="1 2">1821L</strain>
    </source>
</reference>
<gene>
    <name evidence="1" type="ORF">EEL30_25780</name>
</gene>
<accession>A0A518VEF9</accession>
<evidence type="ECO:0000313" key="1">
    <source>
        <dbReference type="EMBL" id="QDX95391.1"/>
    </source>
</evidence>
<dbReference type="EMBL" id="CP033464">
    <property type="protein sequence ID" value="QDX95391.1"/>
    <property type="molecule type" value="Genomic_DNA"/>
</dbReference>
<dbReference type="AlphaFoldDB" id="A0A518VEF9"/>
<proteinExistence type="predicted"/>
<dbReference type="OrthoDB" id="9864570at2"/>
<sequence length="141" mass="16010">MQFDEKTGWYVDSAGRTVYDPINFRLVIIEADVYLDLKTKKIVPLETHKGIIEEQKVVSATLKAIKGFGKIVRAGGWVLEKTIGLWSKSKADLVRKYSREIADACEMVEAGTKKAMIKALKRFNVPEDVAKDITDIIFWFI</sequence>
<name>A0A518VEF9_BRELA</name>
<keyword evidence="2" id="KW-1185">Reference proteome</keyword>